<evidence type="ECO:0000313" key="8">
    <source>
        <dbReference type="Proteomes" id="UP000190897"/>
    </source>
</evidence>
<reference evidence="8" key="1">
    <citation type="submission" date="2017-02" db="EMBL/GenBank/DDBJ databases">
        <authorList>
            <person name="Varghese N."/>
            <person name="Submissions S."/>
        </authorList>
    </citation>
    <scope>NUCLEOTIDE SEQUENCE [LARGE SCALE GENOMIC DNA]</scope>
    <source>
        <strain evidence="8">DSM 22270</strain>
    </source>
</reference>
<keyword evidence="5 6" id="KW-0472">Membrane</keyword>
<evidence type="ECO:0000256" key="6">
    <source>
        <dbReference type="SAM" id="Phobius"/>
    </source>
</evidence>
<evidence type="ECO:0000256" key="5">
    <source>
        <dbReference type="ARBA" id="ARBA00023136"/>
    </source>
</evidence>
<protein>
    <submittedName>
        <fullName evidence="7">Lipopolysaccharide export system permease protein</fullName>
    </submittedName>
</protein>
<sequence>MKKLDKLILMSFWGPFVITMSVVVFVFLMRIMIFYIDDFVSKDLGITDYAQLFFFFSLITVPTALPLAMLLSSLMAFGNLGEFFELTAIKSAGISVVRAMAPLFIVAVAVSVFSFYFNDRVSPWANLKGYSLLYDIKTTKATLKIKEGIFYNDLPGFSIKVDKKEENGKLKGMVIYKHSNRSYEVGNTEIILADSGRMYSINDNRYLVIELYNGTRYTDEVNSGSARPAYISSPIGGSSVPNYSNFSRNSFKHFRLTESLSSFGMKRTDEGQFKYHEFMKNISDLTSTADSLRSSYNETRKNLVAGSQQYYSYNYREGTDKTLKKGPWIDSLLVKPVSDSLKKEILMNTKSAANSMLSYTKSQKDYLQTKLKDATKYELEKHHKYTNALSCLIMFLIGAPLGAIIKKGGFGVPVLVSIIFFILLYVLTNQGDKWVKEGMLVVPVGAWMANTVLFLTGLYFIDRARSDSRLFEKDVYIMLIKRIKEKWASRFGKSQLIQS</sequence>
<evidence type="ECO:0000256" key="3">
    <source>
        <dbReference type="ARBA" id="ARBA00022692"/>
    </source>
</evidence>
<dbReference type="RefSeq" id="WP_082215019.1">
    <property type="nucleotide sequence ID" value="NZ_FUZA01000002.1"/>
</dbReference>
<keyword evidence="2" id="KW-1003">Cell membrane</keyword>
<dbReference type="PANTHER" id="PTHR33529:SF6">
    <property type="entry name" value="YJGP_YJGQ FAMILY PERMEASE"/>
    <property type="match status" value="1"/>
</dbReference>
<keyword evidence="4 6" id="KW-1133">Transmembrane helix</keyword>
<evidence type="ECO:0000256" key="4">
    <source>
        <dbReference type="ARBA" id="ARBA00022989"/>
    </source>
</evidence>
<dbReference type="GO" id="GO:0043190">
    <property type="term" value="C:ATP-binding cassette (ABC) transporter complex"/>
    <property type="evidence" value="ECO:0007669"/>
    <property type="project" value="TreeGrafter"/>
</dbReference>
<feature type="transmembrane region" description="Helical" evidence="6">
    <location>
        <begin position="99"/>
        <end position="117"/>
    </location>
</feature>
<gene>
    <name evidence="7" type="ORF">SAMN05660293_02545</name>
</gene>
<evidence type="ECO:0000256" key="1">
    <source>
        <dbReference type="ARBA" id="ARBA00004651"/>
    </source>
</evidence>
<dbReference type="EMBL" id="FUZA01000002">
    <property type="protein sequence ID" value="SKB84291.1"/>
    <property type="molecule type" value="Genomic_DNA"/>
</dbReference>
<dbReference type="Pfam" id="PF03739">
    <property type="entry name" value="LptF_LptG"/>
    <property type="match status" value="1"/>
</dbReference>
<evidence type="ECO:0000313" key="7">
    <source>
        <dbReference type="EMBL" id="SKB84291.1"/>
    </source>
</evidence>
<dbReference type="PANTHER" id="PTHR33529">
    <property type="entry name" value="SLR0882 PROTEIN-RELATED"/>
    <property type="match status" value="1"/>
</dbReference>
<evidence type="ECO:0000256" key="2">
    <source>
        <dbReference type="ARBA" id="ARBA00022475"/>
    </source>
</evidence>
<accession>A0A1T5EK21</accession>
<feature type="transmembrane region" description="Helical" evidence="6">
    <location>
        <begin position="410"/>
        <end position="428"/>
    </location>
</feature>
<dbReference type="STRING" id="651661.SAMN05660293_02545"/>
<dbReference type="AlphaFoldDB" id="A0A1T5EK21"/>
<feature type="transmembrane region" description="Helical" evidence="6">
    <location>
        <begin position="440"/>
        <end position="461"/>
    </location>
</feature>
<feature type="transmembrane region" description="Helical" evidence="6">
    <location>
        <begin position="385"/>
        <end position="403"/>
    </location>
</feature>
<feature type="transmembrane region" description="Helical" evidence="6">
    <location>
        <begin position="12"/>
        <end position="33"/>
    </location>
</feature>
<dbReference type="Proteomes" id="UP000190897">
    <property type="component" value="Unassembled WGS sequence"/>
</dbReference>
<dbReference type="OrthoDB" id="1096108at2"/>
<proteinExistence type="predicted"/>
<keyword evidence="3 6" id="KW-0812">Transmembrane</keyword>
<feature type="transmembrane region" description="Helical" evidence="6">
    <location>
        <begin position="53"/>
        <end position="78"/>
    </location>
</feature>
<keyword evidence="8" id="KW-1185">Reference proteome</keyword>
<dbReference type="GO" id="GO:0015920">
    <property type="term" value="P:lipopolysaccharide transport"/>
    <property type="evidence" value="ECO:0007669"/>
    <property type="project" value="TreeGrafter"/>
</dbReference>
<dbReference type="InterPro" id="IPR005495">
    <property type="entry name" value="LptG/LptF_permease"/>
</dbReference>
<comment type="subcellular location">
    <subcellularLocation>
        <location evidence="1">Cell membrane</location>
        <topology evidence="1">Multi-pass membrane protein</topology>
    </subcellularLocation>
</comment>
<name>A0A1T5EK21_9BACT</name>
<organism evidence="7 8">
    <name type="scientific">Dyadobacter psychrophilus</name>
    <dbReference type="NCBI Taxonomy" id="651661"/>
    <lineage>
        <taxon>Bacteria</taxon>
        <taxon>Pseudomonadati</taxon>
        <taxon>Bacteroidota</taxon>
        <taxon>Cytophagia</taxon>
        <taxon>Cytophagales</taxon>
        <taxon>Spirosomataceae</taxon>
        <taxon>Dyadobacter</taxon>
    </lineage>
</organism>